<dbReference type="AlphaFoldDB" id="A0A9Q1C0Y1"/>
<dbReference type="EMBL" id="JAIZAY010000009">
    <property type="protein sequence ID" value="KAJ8036596.1"/>
    <property type="molecule type" value="Genomic_DNA"/>
</dbReference>
<organism evidence="1 2">
    <name type="scientific">Holothuria leucospilota</name>
    <name type="common">Black long sea cucumber</name>
    <name type="synonym">Mertensiothuria leucospilota</name>
    <dbReference type="NCBI Taxonomy" id="206669"/>
    <lineage>
        <taxon>Eukaryota</taxon>
        <taxon>Metazoa</taxon>
        <taxon>Echinodermata</taxon>
        <taxon>Eleutherozoa</taxon>
        <taxon>Echinozoa</taxon>
        <taxon>Holothuroidea</taxon>
        <taxon>Aspidochirotacea</taxon>
        <taxon>Aspidochirotida</taxon>
        <taxon>Holothuriidae</taxon>
        <taxon>Holothuria</taxon>
    </lineage>
</organism>
<dbReference type="OrthoDB" id="8954071at2759"/>
<comment type="caution">
    <text evidence="1">The sequence shown here is derived from an EMBL/GenBank/DDBJ whole genome shotgun (WGS) entry which is preliminary data.</text>
</comment>
<gene>
    <name evidence="1" type="ORF">HOLleu_20616</name>
</gene>
<evidence type="ECO:0000313" key="1">
    <source>
        <dbReference type="EMBL" id="KAJ8036596.1"/>
    </source>
</evidence>
<accession>A0A9Q1C0Y1</accession>
<sequence>MKKVWECIRSMSGYSAGSNDIPLPQTDENYSNELNSIFNRFDKFDFLTDRNNLLKSLQKSDCDVIVNVSDVRRSFVGLHTSKTAGPDKLSSRVRKLSLCKSISQNFYRYL</sequence>
<dbReference type="Proteomes" id="UP001152320">
    <property type="component" value="Chromosome 9"/>
</dbReference>
<name>A0A9Q1C0Y1_HOLLE</name>
<keyword evidence="2" id="KW-1185">Reference proteome</keyword>
<evidence type="ECO:0000313" key="2">
    <source>
        <dbReference type="Proteomes" id="UP001152320"/>
    </source>
</evidence>
<protein>
    <submittedName>
        <fullName evidence="1">Uncharacterized protein</fullName>
    </submittedName>
</protein>
<proteinExistence type="predicted"/>
<reference evidence="1" key="1">
    <citation type="submission" date="2021-10" db="EMBL/GenBank/DDBJ databases">
        <title>Tropical sea cucumber genome reveals ecological adaptation and Cuvierian tubules defense mechanism.</title>
        <authorList>
            <person name="Chen T."/>
        </authorList>
    </citation>
    <scope>NUCLEOTIDE SEQUENCE</scope>
    <source>
        <strain evidence="1">Nanhai2018</strain>
        <tissue evidence="1">Muscle</tissue>
    </source>
</reference>